<evidence type="ECO:0000256" key="2">
    <source>
        <dbReference type="ARBA" id="ARBA00022692"/>
    </source>
</evidence>
<accession>A0AAJ6DF66</accession>
<dbReference type="InterPro" id="IPR036259">
    <property type="entry name" value="MFS_trans_sf"/>
</dbReference>
<evidence type="ECO:0008006" key="8">
    <source>
        <dbReference type="Google" id="ProtNLM"/>
    </source>
</evidence>
<dbReference type="SUPFAM" id="SSF103473">
    <property type="entry name" value="MFS general substrate transporter"/>
    <property type="match status" value="1"/>
</dbReference>
<keyword evidence="3 5" id="KW-1133">Transmembrane helix</keyword>
<evidence type="ECO:0000256" key="4">
    <source>
        <dbReference type="ARBA" id="ARBA00023136"/>
    </source>
</evidence>
<dbReference type="AlphaFoldDB" id="A0AAJ6DF66"/>
<keyword evidence="2 5" id="KW-0812">Transmembrane</keyword>
<evidence type="ECO:0000256" key="5">
    <source>
        <dbReference type="SAM" id="Phobius"/>
    </source>
</evidence>
<dbReference type="GO" id="GO:0022857">
    <property type="term" value="F:transmembrane transporter activity"/>
    <property type="evidence" value="ECO:0007669"/>
    <property type="project" value="TreeGrafter"/>
</dbReference>
<organism evidence="6 7">
    <name type="scientific">Auritidibacter ignavus</name>
    <dbReference type="NCBI Taxonomy" id="678932"/>
    <lineage>
        <taxon>Bacteria</taxon>
        <taxon>Bacillati</taxon>
        <taxon>Actinomycetota</taxon>
        <taxon>Actinomycetes</taxon>
        <taxon>Micrococcales</taxon>
        <taxon>Micrococcaceae</taxon>
        <taxon>Auritidibacter</taxon>
    </lineage>
</organism>
<evidence type="ECO:0000256" key="1">
    <source>
        <dbReference type="ARBA" id="ARBA00004141"/>
    </source>
</evidence>
<feature type="transmembrane region" description="Helical" evidence="5">
    <location>
        <begin position="101"/>
        <end position="123"/>
    </location>
</feature>
<name>A0AAJ6DF66_9MICC</name>
<dbReference type="PANTHER" id="PTHR23501:SF197">
    <property type="entry name" value="COMD"/>
    <property type="match status" value="1"/>
</dbReference>
<dbReference type="Proteomes" id="UP001224674">
    <property type="component" value="Chromosome"/>
</dbReference>
<evidence type="ECO:0000313" key="6">
    <source>
        <dbReference type="EMBL" id="WGH93583.1"/>
    </source>
</evidence>
<evidence type="ECO:0000313" key="7">
    <source>
        <dbReference type="Proteomes" id="UP001224674"/>
    </source>
</evidence>
<protein>
    <recommendedName>
        <fullName evidence="8">MFS transporter</fullName>
    </recommendedName>
</protein>
<dbReference type="PANTHER" id="PTHR23501">
    <property type="entry name" value="MAJOR FACILITATOR SUPERFAMILY"/>
    <property type="match status" value="1"/>
</dbReference>
<reference evidence="6 7" key="1">
    <citation type="submission" date="2023-03" db="EMBL/GenBank/DDBJ databases">
        <title>Complete genome sequences of several Auritidibacter ignavus strains isolated from ear infections.</title>
        <authorList>
            <person name="Baehr T."/>
            <person name="Baumhoegger A.M."/>
        </authorList>
    </citation>
    <scope>NUCLEOTIDE SEQUENCE [LARGE SCALE GENOMIC DNA]</scope>
    <source>
        <strain evidence="6 7">BABAE-6</strain>
    </source>
</reference>
<evidence type="ECO:0000256" key="3">
    <source>
        <dbReference type="ARBA" id="ARBA00022989"/>
    </source>
</evidence>
<dbReference type="GO" id="GO:0005886">
    <property type="term" value="C:plasma membrane"/>
    <property type="evidence" value="ECO:0007669"/>
    <property type="project" value="TreeGrafter"/>
</dbReference>
<gene>
    <name evidence="6" type="ORF">QDX21_01910</name>
</gene>
<dbReference type="EMBL" id="CP122566">
    <property type="protein sequence ID" value="WGH93583.1"/>
    <property type="molecule type" value="Genomic_DNA"/>
</dbReference>
<proteinExistence type="predicted"/>
<keyword evidence="4 5" id="KW-0472">Membrane</keyword>
<comment type="subcellular location">
    <subcellularLocation>
        <location evidence="1">Membrane</location>
        <topology evidence="1">Multi-pass membrane protein</topology>
    </subcellularLocation>
</comment>
<dbReference type="RefSeq" id="WP_279675043.1">
    <property type="nucleotide sequence ID" value="NZ_CP122566.1"/>
</dbReference>
<keyword evidence="7" id="KW-1185">Reference proteome</keyword>
<sequence length="132" mass="13564">MCMQTYTLVVQNAVDRTELGVATAAVQFFRNVGSTIGIAVLGSIMSSAMMPKIQEHLPAGAKNMGGSMGAGSGVGSALDPAKLEALPGPIVDAIHQGMGEAMHLVFVSGVPFVAAALVLALFVKQLTLRTTH</sequence>